<dbReference type="Gene3D" id="3.90.228.10">
    <property type="match status" value="1"/>
</dbReference>
<dbReference type="Pfam" id="PF00644">
    <property type="entry name" value="PARP"/>
    <property type="match status" value="1"/>
</dbReference>
<protein>
    <recommendedName>
        <fullName evidence="1">PARP catalytic domain-containing protein</fullName>
    </recommendedName>
</protein>
<organism evidence="2 3">
    <name type="scientific">Serendipita vermifera MAFF 305830</name>
    <dbReference type="NCBI Taxonomy" id="933852"/>
    <lineage>
        <taxon>Eukaryota</taxon>
        <taxon>Fungi</taxon>
        <taxon>Dikarya</taxon>
        <taxon>Basidiomycota</taxon>
        <taxon>Agaricomycotina</taxon>
        <taxon>Agaricomycetes</taxon>
        <taxon>Sebacinales</taxon>
        <taxon>Serendipitaceae</taxon>
        <taxon>Serendipita</taxon>
    </lineage>
</organism>
<dbReference type="EMBL" id="KN824293">
    <property type="protein sequence ID" value="KIM28480.1"/>
    <property type="molecule type" value="Genomic_DNA"/>
</dbReference>
<dbReference type="HOGENOM" id="CLU_039434_1_1_1"/>
<dbReference type="SUPFAM" id="SSF56399">
    <property type="entry name" value="ADP-ribosylation"/>
    <property type="match status" value="1"/>
</dbReference>
<dbReference type="PANTHER" id="PTHR31681:SF3">
    <property type="entry name" value="OS04G0690100 PROTEIN"/>
    <property type="match status" value="1"/>
</dbReference>
<dbReference type="STRING" id="933852.A0A0C3AVA8"/>
<accession>A0A0C3AVA8</accession>
<evidence type="ECO:0000313" key="3">
    <source>
        <dbReference type="Proteomes" id="UP000054097"/>
    </source>
</evidence>
<dbReference type="OrthoDB" id="9514740at2759"/>
<proteinExistence type="predicted"/>
<reference evidence="2 3" key="1">
    <citation type="submission" date="2014-04" db="EMBL/GenBank/DDBJ databases">
        <authorList>
            <consortium name="DOE Joint Genome Institute"/>
            <person name="Kuo A."/>
            <person name="Zuccaro A."/>
            <person name="Kohler A."/>
            <person name="Nagy L.G."/>
            <person name="Floudas D."/>
            <person name="Copeland A."/>
            <person name="Barry K.W."/>
            <person name="Cichocki N."/>
            <person name="Veneault-Fourrey C."/>
            <person name="LaButti K."/>
            <person name="Lindquist E.A."/>
            <person name="Lipzen A."/>
            <person name="Lundell T."/>
            <person name="Morin E."/>
            <person name="Murat C."/>
            <person name="Sun H."/>
            <person name="Tunlid A."/>
            <person name="Henrissat B."/>
            <person name="Grigoriev I.V."/>
            <person name="Hibbett D.S."/>
            <person name="Martin F."/>
            <person name="Nordberg H.P."/>
            <person name="Cantor M.N."/>
            <person name="Hua S.X."/>
        </authorList>
    </citation>
    <scope>NUCLEOTIDE SEQUENCE [LARGE SCALE GENOMIC DNA]</scope>
    <source>
        <strain evidence="2 3">MAFF 305830</strain>
    </source>
</reference>
<dbReference type="InterPro" id="IPR012317">
    <property type="entry name" value="Poly(ADP-ribose)pol_cat_dom"/>
</dbReference>
<dbReference type="PANTHER" id="PTHR31681">
    <property type="entry name" value="C2H2-LIKE ZINC FINGER PROTEIN"/>
    <property type="match status" value="1"/>
</dbReference>
<dbReference type="AlphaFoldDB" id="A0A0C3AVA8"/>
<feature type="domain" description="PARP catalytic" evidence="1">
    <location>
        <begin position="90"/>
        <end position="216"/>
    </location>
</feature>
<evidence type="ECO:0000259" key="1">
    <source>
        <dbReference type="Pfam" id="PF00644"/>
    </source>
</evidence>
<dbReference type="Proteomes" id="UP000054097">
    <property type="component" value="Unassembled WGS sequence"/>
</dbReference>
<name>A0A0C3AVA8_SERVB</name>
<evidence type="ECO:0000313" key="2">
    <source>
        <dbReference type="EMBL" id="KIM28480.1"/>
    </source>
</evidence>
<gene>
    <name evidence="2" type="ORF">M408DRAFT_69587</name>
</gene>
<keyword evidence="3" id="KW-1185">Reference proteome</keyword>
<sequence>MLEKLCIKCNKNYFLEGRVYCGPSCLALLRIGAPKLISVPMTHYMARKIEGWFQSGWKHTTTKPTLQYIYAIFSTEHNDRMYSAYQDGVENQRQFAKKSMTRGNEQYRWHGSSRACQLGEHGQTTFCKIQTCGTCGIIKSNFDVHKFKRWGRFGKGIYSSQTTSKSHQYTNNLQDPKSPWSALLLNSVVVGNTYPTKQNLDSLLEPPDGFDSVYGQPGTQSGSHLNYDETVVYRNDAIRPTYLVLYLTPQ</sequence>
<dbReference type="GO" id="GO:0003950">
    <property type="term" value="F:NAD+ poly-ADP-ribosyltransferase activity"/>
    <property type="evidence" value="ECO:0007669"/>
    <property type="project" value="InterPro"/>
</dbReference>
<reference evidence="3" key="2">
    <citation type="submission" date="2015-01" db="EMBL/GenBank/DDBJ databases">
        <title>Evolutionary Origins and Diversification of the Mycorrhizal Mutualists.</title>
        <authorList>
            <consortium name="DOE Joint Genome Institute"/>
            <consortium name="Mycorrhizal Genomics Consortium"/>
            <person name="Kohler A."/>
            <person name="Kuo A."/>
            <person name="Nagy L.G."/>
            <person name="Floudas D."/>
            <person name="Copeland A."/>
            <person name="Barry K.W."/>
            <person name="Cichocki N."/>
            <person name="Veneault-Fourrey C."/>
            <person name="LaButti K."/>
            <person name="Lindquist E.A."/>
            <person name="Lipzen A."/>
            <person name="Lundell T."/>
            <person name="Morin E."/>
            <person name="Murat C."/>
            <person name="Riley R."/>
            <person name="Ohm R."/>
            <person name="Sun H."/>
            <person name="Tunlid A."/>
            <person name="Henrissat B."/>
            <person name="Grigoriev I.V."/>
            <person name="Hibbett D.S."/>
            <person name="Martin F."/>
        </authorList>
    </citation>
    <scope>NUCLEOTIDE SEQUENCE [LARGE SCALE GENOMIC DNA]</scope>
    <source>
        <strain evidence="3">MAFF 305830</strain>
    </source>
</reference>